<accession>A0ABP5IFR0</accession>
<dbReference type="Proteomes" id="UP001501161">
    <property type="component" value="Unassembled WGS sequence"/>
</dbReference>
<dbReference type="Pfam" id="PF00459">
    <property type="entry name" value="Inositol_P"/>
    <property type="match status" value="1"/>
</dbReference>
<dbReference type="PANTHER" id="PTHR20854:SF4">
    <property type="entry name" value="INOSITOL-1-MONOPHOSPHATASE-RELATED"/>
    <property type="match status" value="1"/>
</dbReference>
<keyword evidence="1" id="KW-0479">Metal-binding</keyword>
<keyword evidence="2" id="KW-0378">Hydrolase</keyword>
<dbReference type="Gene3D" id="3.30.540.10">
    <property type="entry name" value="Fructose-1,6-Bisphosphatase, subunit A, domain 1"/>
    <property type="match status" value="1"/>
</dbReference>
<name>A0ABP5IFR0_9ACTN</name>
<dbReference type="InterPro" id="IPR000760">
    <property type="entry name" value="Inositol_monophosphatase-like"/>
</dbReference>
<evidence type="ECO:0000256" key="3">
    <source>
        <dbReference type="ARBA" id="ARBA00022842"/>
    </source>
</evidence>
<sequence length="260" mass="27198">MGAMDDAHLAADASLAADLVREAALLAARIRAEGLDVSRKTSGSDIVTQADTAAERLIVQQLTAERPDDAIVGEEGTSRPGTSGRTWVIDPVDGTYNFSRGSDWWCSAIALHDEADVLLGAVHHASTLRTWVGGPDLSTTLDGEALAPLPETPREARCATTYLHPPFYGSEVGEAFTRALGEVGTLRMLGSGTMDVMAIASGQWDVLFQHSVADWDRLPGAAIMRGAGGESVVVHAAGVDWTVTGAPAAVADVRAALLGR</sequence>
<dbReference type="PANTHER" id="PTHR20854">
    <property type="entry name" value="INOSITOL MONOPHOSPHATASE"/>
    <property type="match status" value="1"/>
</dbReference>
<gene>
    <name evidence="4" type="ORF">GCM10009726_07130</name>
</gene>
<dbReference type="SUPFAM" id="SSF56655">
    <property type="entry name" value="Carbohydrate phosphatase"/>
    <property type="match status" value="1"/>
</dbReference>
<keyword evidence="5" id="KW-1185">Reference proteome</keyword>
<reference evidence="5" key="1">
    <citation type="journal article" date="2019" name="Int. J. Syst. Evol. Microbiol.">
        <title>The Global Catalogue of Microorganisms (GCM) 10K type strain sequencing project: providing services to taxonomists for standard genome sequencing and annotation.</title>
        <authorList>
            <consortium name="The Broad Institute Genomics Platform"/>
            <consortium name="The Broad Institute Genome Sequencing Center for Infectious Disease"/>
            <person name="Wu L."/>
            <person name="Ma J."/>
        </authorList>
    </citation>
    <scope>NUCLEOTIDE SEQUENCE [LARGE SCALE GENOMIC DNA]</scope>
    <source>
        <strain evidence="5">JCM 13813</strain>
    </source>
</reference>
<dbReference type="PROSITE" id="PS00629">
    <property type="entry name" value="IMP_1"/>
    <property type="match status" value="1"/>
</dbReference>
<proteinExistence type="predicted"/>
<comment type="caution">
    <text evidence="4">The sequence shown here is derived from an EMBL/GenBank/DDBJ whole genome shotgun (WGS) entry which is preliminary data.</text>
</comment>
<organism evidence="4 5">
    <name type="scientific">Nocardioides furvisabuli</name>
    <dbReference type="NCBI Taxonomy" id="375542"/>
    <lineage>
        <taxon>Bacteria</taxon>
        <taxon>Bacillati</taxon>
        <taxon>Actinomycetota</taxon>
        <taxon>Actinomycetes</taxon>
        <taxon>Propionibacteriales</taxon>
        <taxon>Nocardioidaceae</taxon>
        <taxon>Nocardioides</taxon>
    </lineage>
</organism>
<evidence type="ECO:0000313" key="5">
    <source>
        <dbReference type="Proteomes" id="UP001501161"/>
    </source>
</evidence>
<evidence type="ECO:0000313" key="4">
    <source>
        <dbReference type="EMBL" id="GAA2098270.1"/>
    </source>
</evidence>
<evidence type="ECO:0000256" key="1">
    <source>
        <dbReference type="ARBA" id="ARBA00022723"/>
    </source>
</evidence>
<dbReference type="EMBL" id="BAAAMQ010000006">
    <property type="protein sequence ID" value="GAA2098270.1"/>
    <property type="molecule type" value="Genomic_DNA"/>
</dbReference>
<evidence type="ECO:0000256" key="2">
    <source>
        <dbReference type="ARBA" id="ARBA00022801"/>
    </source>
</evidence>
<dbReference type="CDD" id="cd01637">
    <property type="entry name" value="IMPase_like"/>
    <property type="match status" value="1"/>
</dbReference>
<dbReference type="Gene3D" id="3.40.190.80">
    <property type="match status" value="1"/>
</dbReference>
<protein>
    <submittedName>
        <fullName evidence="4">Inositol monophosphatase family protein</fullName>
    </submittedName>
</protein>
<keyword evidence="3" id="KW-0460">Magnesium</keyword>
<dbReference type="PRINTS" id="PR00377">
    <property type="entry name" value="IMPHPHTASES"/>
</dbReference>
<dbReference type="InterPro" id="IPR020583">
    <property type="entry name" value="Inositol_monoP_metal-BS"/>
</dbReference>